<accession>A0A0N7KRU1</accession>
<dbReference type="PaxDb" id="39947-A0A0N7KRU1"/>
<dbReference type="Proteomes" id="UP000059680">
    <property type="component" value="Chromosome 10"/>
</dbReference>
<dbReference type="InParanoid" id="A0A0N7KRU1"/>
<dbReference type="AlphaFoldDB" id="A0A0N7KRU1"/>
<organism evidence="1 2">
    <name type="scientific">Oryza sativa subsp. japonica</name>
    <name type="common">Rice</name>
    <dbReference type="NCBI Taxonomy" id="39947"/>
    <lineage>
        <taxon>Eukaryota</taxon>
        <taxon>Viridiplantae</taxon>
        <taxon>Streptophyta</taxon>
        <taxon>Embryophyta</taxon>
        <taxon>Tracheophyta</taxon>
        <taxon>Spermatophyta</taxon>
        <taxon>Magnoliopsida</taxon>
        <taxon>Liliopsida</taxon>
        <taxon>Poales</taxon>
        <taxon>Poaceae</taxon>
        <taxon>BOP clade</taxon>
        <taxon>Oryzoideae</taxon>
        <taxon>Oryzeae</taxon>
        <taxon>Oryzinae</taxon>
        <taxon>Oryza</taxon>
        <taxon>Oryza sativa</taxon>
    </lineage>
</organism>
<keyword evidence="2" id="KW-1185">Reference proteome</keyword>
<gene>
    <name evidence="1" type="ordered locus">Os10g0432525</name>
    <name evidence="1" type="ORF">OSNPB_100432525</name>
</gene>
<sequence>MDIGWQAAASCPVHPGFFTDTMTIDAPGGVDDKLLLSIRHDDGGMDVATARHGTGRTARCDSAWVAAVQVDRYAGGSSASILK</sequence>
<protein>
    <submittedName>
        <fullName evidence="1">Os10g0432525 protein</fullName>
    </submittedName>
</protein>
<reference evidence="2" key="1">
    <citation type="journal article" date="2005" name="Nature">
        <title>The map-based sequence of the rice genome.</title>
        <authorList>
            <consortium name="International rice genome sequencing project (IRGSP)"/>
            <person name="Matsumoto T."/>
            <person name="Wu J."/>
            <person name="Kanamori H."/>
            <person name="Katayose Y."/>
            <person name="Fujisawa M."/>
            <person name="Namiki N."/>
            <person name="Mizuno H."/>
            <person name="Yamamoto K."/>
            <person name="Antonio B.A."/>
            <person name="Baba T."/>
            <person name="Sakata K."/>
            <person name="Nagamura Y."/>
            <person name="Aoki H."/>
            <person name="Arikawa K."/>
            <person name="Arita K."/>
            <person name="Bito T."/>
            <person name="Chiden Y."/>
            <person name="Fujitsuka N."/>
            <person name="Fukunaka R."/>
            <person name="Hamada M."/>
            <person name="Harada C."/>
            <person name="Hayashi A."/>
            <person name="Hijishita S."/>
            <person name="Honda M."/>
            <person name="Hosokawa S."/>
            <person name="Ichikawa Y."/>
            <person name="Idonuma A."/>
            <person name="Iijima M."/>
            <person name="Ikeda M."/>
            <person name="Ikeno M."/>
            <person name="Ito K."/>
            <person name="Ito S."/>
            <person name="Ito T."/>
            <person name="Ito Y."/>
            <person name="Ito Y."/>
            <person name="Iwabuchi A."/>
            <person name="Kamiya K."/>
            <person name="Karasawa W."/>
            <person name="Kurita K."/>
            <person name="Katagiri S."/>
            <person name="Kikuta A."/>
            <person name="Kobayashi H."/>
            <person name="Kobayashi N."/>
            <person name="Machita K."/>
            <person name="Maehara T."/>
            <person name="Masukawa M."/>
            <person name="Mizubayashi T."/>
            <person name="Mukai Y."/>
            <person name="Nagasaki H."/>
            <person name="Nagata Y."/>
            <person name="Naito S."/>
            <person name="Nakashima M."/>
            <person name="Nakama Y."/>
            <person name="Nakamichi Y."/>
            <person name="Nakamura M."/>
            <person name="Meguro A."/>
            <person name="Negishi M."/>
            <person name="Ohta I."/>
            <person name="Ohta T."/>
            <person name="Okamoto M."/>
            <person name="Ono N."/>
            <person name="Saji S."/>
            <person name="Sakaguchi M."/>
            <person name="Sakai K."/>
            <person name="Shibata M."/>
            <person name="Shimokawa T."/>
            <person name="Song J."/>
            <person name="Takazaki Y."/>
            <person name="Terasawa K."/>
            <person name="Tsugane M."/>
            <person name="Tsuji K."/>
            <person name="Ueda S."/>
            <person name="Waki K."/>
            <person name="Yamagata H."/>
            <person name="Yamamoto M."/>
            <person name="Yamamoto S."/>
            <person name="Yamane H."/>
            <person name="Yoshiki S."/>
            <person name="Yoshihara R."/>
            <person name="Yukawa K."/>
            <person name="Zhong H."/>
            <person name="Yano M."/>
            <person name="Yuan Q."/>
            <person name="Ouyang S."/>
            <person name="Liu J."/>
            <person name="Jones K.M."/>
            <person name="Gansberger K."/>
            <person name="Moffat K."/>
            <person name="Hill J."/>
            <person name="Bera J."/>
            <person name="Fadrosh D."/>
            <person name="Jin S."/>
            <person name="Johri S."/>
            <person name="Kim M."/>
            <person name="Overton L."/>
            <person name="Reardon M."/>
            <person name="Tsitrin T."/>
            <person name="Vuong H."/>
            <person name="Weaver B."/>
            <person name="Ciecko A."/>
            <person name="Tallon L."/>
            <person name="Jackson J."/>
            <person name="Pai G."/>
            <person name="Aken S.V."/>
            <person name="Utterback T."/>
            <person name="Reidmuller S."/>
            <person name="Feldblyum T."/>
            <person name="Hsiao J."/>
            <person name="Zismann V."/>
            <person name="Iobst S."/>
            <person name="de Vazeille A.R."/>
            <person name="Buell C.R."/>
            <person name="Ying K."/>
            <person name="Li Y."/>
            <person name="Lu T."/>
            <person name="Huang Y."/>
            <person name="Zhao Q."/>
            <person name="Feng Q."/>
            <person name="Zhang L."/>
            <person name="Zhu J."/>
            <person name="Weng Q."/>
            <person name="Mu J."/>
            <person name="Lu Y."/>
            <person name="Fan D."/>
            <person name="Liu Y."/>
            <person name="Guan J."/>
            <person name="Zhang Y."/>
            <person name="Yu S."/>
            <person name="Liu X."/>
            <person name="Zhang Y."/>
            <person name="Hong G."/>
            <person name="Han B."/>
            <person name="Choisne N."/>
            <person name="Demange N."/>
            <person name="Orjeda G."/>
            <person name="Samain S."/>
            <person name="Cattolico L."/>
            <person name="Pelletier E."/>
            <person name="Couloux A."/>
            <person name="Segurens B."/>
            <person name="Wincker P."/>
            <person name="D'Hont A."/>
            <person name="Scarpelli C."/>
            <person name="Weissenbach J."/>
            <person name="Salanoubat M."/>
            <person name="Quetier F."/>
            <person name="Yu Y."/>
            <person name="Kim H.R."/>
            <person name="Rambo T."/>
            <person name="Currie J."/>
            <person name="Collura K."/>
            <person name="Luo M."/>
            <person name="Yang T."/>
            <person name="Ammiraju J.S.S."/>
            <person name="Engler F."/>
            <person name="Soderlund C."/>
            <person name="Wing R.A."/>
            <person name="Palmer L.E."/>
            <person name="de la Bastide M."/>
            <person name="Spiegel L."/>
            <person name="Nascimento L."/>
            <person name="Zutavern T."/>
            <person name="O'Shaughnessy A."/>
            <person name="Dike S."/>
            <person name="Dedhia N."/>
            <person name="Preston R."/>
            <person name="Balija V."/>
            <person name="McCombie W.R."/>
            <person name="Chow T."/>
            <person name="Chen H."/>
            <person name="Chung M."/>
            <person name="Chen C."/>
            <person name="Shaw J."/>
            <person name="Wu H."/>
            <person name="Hsiao K."/>
            <person name="Chao Y."/>
            <person name="Chu M."/>
            <person name="Cheng C."/>
            <person name="Hour A."/>
            <person name="Lee P."/>
            <person name="Lin S."/>
            <person name="Lin Y."/>
            <person name="Liou J."/>
            <person name="Liu S."/>
            <person name="Hsing Y."/>
            <person name="Raghuvanshi S."/>
            <person name="Mohanty A."/>
            <person name="Bharti A.K."/>
            <person name="Gaur A."/>
            <person name="Gupta V."/>
            <person name="Kumar D."/>
            <person name="Ravi V."/>
            <person name="Vij S."/>
            <person name="Kapur A."/>
            <person name="Khurana P."/>
            <person name="Khurana P."/>
            <person name="Khurana J.P."/>
            <person name="Tyagi A.K."/>
            <person name="Gaikwad K."/>
            <person name="Singh A."/>
            <person name="Dalal V."/>
            <person name="Srivastava S."/>
            <person name="Dixit A."/>
            <person name="Pal A.K."/>
            <person name="Ghazi I.A."/>
            <person name="Yadav M."/>
            <person name="Pandit A."/>
            <person name="Bhargava A."/>
            <person name="Sureshbabu K."/>
            <person name="Batra K."/>
            <person name="Sharma T.R."/>
            <person name="Mohapatra T."/>
            <person name="Singh N.K."/>
            <person name="Messing J."/>
            <person name="Nelson A.B."/>
            <person name="Fuks G."/>
            <person name="Kavchok S."/>
            <person name="Keizer G."/>
            <person name="Linton E."/>
            <person name="Llaca V."/>
            <person name="Song R."/>
            <person name="Tanyolac B."/>
            <person name="Young S."/>
            <person name="Ho-Il K."/>
            <person name="Hahn J.H."/>
            <person name="Sangsakoo G."/>
            <person name="Vanavichit A."/>
            <person name="de Mattos Luiz.A.T."/>
            <person name="Zimmer P.D."/>
            <person name="Malone G."/>
            <person name="Dellagostin O."/>
            <person name="de Oliveira A.C."/>
            <person name="Bevan M."/>
            <person name="Bancroft I."/>
            <person name="Minx P."/>
            <person name="Cordum H."/>
            <person name="Wilson R."/>
            <person name="Cheng Z."/>
            <person name="Jin W."/>
            <person name="Jiang J."/>
            <person name="Leong S.A."/>
            <person name="Iwama H."/>
            <person name="Gojobori T."/>
            <person name="Itoh T."/>
            <person name="Niimura Y."/>
            <person name="Fujii Y."/>
            <person name="Habara T."/>
            <person name="Sakai H."/>
            <person name="Sato Y."/>
            <person name="Wilson G."/>
            <person name="Kumar K."/>
            <person name="McCouch S."/>
            <person name="Juretic N."/>
            <person name="Hoen D."/>
            <person name="Wright S."/>
            <person name="Bruskiewich R."/>
            <person name="Bureau T."/>
            <person name="Miyao A."/>
            <person name="Hirochika H."/>
            <person name="Nishikawa T."/>
            <person name="Kadowaki K."/>
            <person name="Sugiura M."/>
            <person name="Burr B."/>
            <person name="Sasaki T."/>
        </authorList>
    </citation>
    <scope>NUCLEOTIDE SEQUENCE [LARGE SCALE GENOMIC DNA]</scope>
    <source>
        <strain evidence="2">cv. Nipponbare</strain>
    </source>
</reference>
<evidence type="ECO:0000313" key="2">
    <source>
        <dbReference type="Proteomes" id="UP000059680"/>
    </source>
</evidence>
<reference evidence="1 2" key="2">
    <citation type="journal article" date="2013" name="Plant Cell Physiol.">
        <title>Rice Annotation Project Database (RAP-DB): an integrative and interactive database for rice genomics.</title>
        <authorList>
            <person name="Sakai H."/>
            <person name="Lee S.S."/>
            <person name="Tanaka T."/>
            <person name="Numa H."/>
            <person name="Kim J."/>
            <person name="Kawahara Y."/>
            <person name="Wakimoto H."/>
            <person name="Yang C.C."/>
            <person name="Iwamoto M."/>
            <person name="Abe T."/>
            <person name="Yamada Y."/>
            <person name="Muto A."/>
            <person name="Inokuchi H."/>
            <person name="Ikemura T."/>
            <person name="Matsumoto T."/>
            <person name="Sasaki T."/>
            <person name="Itoh T."/>
        </authorList>
    </citation>
    <scope>NUCLEOTIDE SEQUENCE [LARGE SCALE GENOMIC DNA]</scope>
    <source>
        <strain evidence="2">cv. Nipponbare</strain>
    </source>
</reference>
<proteinExistence type="predicted"/>
<name>A0A0N7KRU1_ORYSJ</name>
<evidence type="ECO:0000313" key="1">
    <source>
        <dbReference type="EMBL" id="BAT10962.1"/>
    </source>
</evidence>
<reference evidence="1 2" key="3">
    <citation type="journal article" date="2013" name="Rice">
        <title>Improvement of the Oryza sativa Nipponbare reference genome using next generation sequence and optical map data.</title>
        <authorList>
            <person name="Kawahara Y."/>
            <person name="de la Bastide M."/>
            <person name="Hamilton J.P."/>
            <person name="Kanamori H."/>
            <person name="McCombie W.R."/>
            <person name="Ouyang S."/>
            <person name="Schwartz D.C."/>
            <person name="Tanaka T."/>
            <person name="Wu J."/>
            <person name="Zhou S."/>
            <person name="Childs K.L."/>
            <person name="Davidson R.M."/>
            <person name="Lin H."/>
            <person name="Quesada-Ocampo L."/>
            <person name="Vaillancourt B."/>
            <person name="Sakai H."/>
            <person name="Lee S.S."/>
            <person name="Kim J."/>
            <person name="Numa H."/>
            <person name="Itoh T."/>
            <person name="Buell C.R."/>
            <person name="Matsumoto T."/>
        </authorList>
    </citation>
    <scope>NUCLEOTIDE SEQUENCE [LARGE SCALE GENOMIC DNA]</scope>
    <source>
        <strain evidence="2">cv. Nipponbare</strain>
    </source>
</reference>
<dbReference type="EMBL" id="AP014966">
    <property type="protein sequence ID" value="BAT10962.1"/>
    <property type="molecule type" value="Genomic_DNA"/>
</dbReference>